<dbReference type="PANTHER" id="PTHR30580:SF0">
    <property type="entry name" value="PRIMOSOMAL PROTEIN N"/>
    <property type="match status" value="1"/>
</dbReference>
<dbReference type="Pfam" id="PF17764">
    <property type="entry name" value="PriA_3primeBD"/>
    <property type="match status" value="1"/>
</dbReference>
<dbReference type="GO" id="GO:0006302">
    <property type="term" value="P:double-strand break repair"/>
    <property type="evidence" value="ECO:0007669"/>
    <property type="project" value="InterPro"/>
</dbReference>
<keyword evidence="7 8" id="KW-0238">DNA-binding</keyword>
<keyword evidence="12" id="KW-1185">Reference proteome</keyword>
<dbReference type="InterPro" id="IPR042115">
    <property type="entry name" value="PriA_3primeBD_sf"/>
</dbReference>
<feature type="binding site" evidence="8">
    <location>
        <position position="435"/>
    </location>
    <ligand>
        <name>Zn(2+)</name>
        <dbReference type="ChEBI" id="CHEBI:29105"/>
        <label>2</label>
    </ligand>
</feature>
<feature type="binding site" evidence="8">
    <location>
        <position position="465"/>
    </location>
    <ligand>
        <name>Zn(2+)</name>
        <dbReference type="ChEBI" id="CHEBI:29105"/>
        <label>1</label>
    </ligand>
</feature>
<dbReference type="EMBL" id="FNSN01000003">
    <property type="protein sequence ID" value="SEC15978.1"/>
    <property type="molecule type" value="Genomic_DNA"/>
</dbReference>
<keyword evidence="11" id="KW-0347">Helicase</keyword>
<feature type="domain" description="Primosomal protein N' 3' DNA-binding" evidence="10">
    <location>
        <begin position="44"/>
        <end position="143"/>
    </location>
</feature>
<reference evidence="11 12" key="1">
    <citation type="submission" date="2016-10" db="EMBL/GenBank/DDBJ databases">
        <authorList>
            <person name="de Groot N.N."/>
        </authorList>
    </citation>
    <scope>NUCLEOTIDE SEQUENCE [LARGE SCALE GENOMIC DNA]</scope>
    <source>
        <strain evidence="11 12">DSM 10495</strain>
    </source>
</reference>
<dbReference type="GO" id="GO:0006269">
    <property type="term" value="P:DNA replication, synthesis of primer"/>
    <property type="evidence" value="ECO:0007669"/>
    <property type="project" value="UniProtKB-KW"/>
</dbReference>
<evidence type="ECO:0000256" key="2">
    <source>
        <dbReference type="ARBA" id="ARBA00022705"/>
    </source>
</evidence>
<dbReference type="GO" id="GO:0006270">
    <property type="term" value="P:DNA replication initiation"/>
    <property type="evidence" value="ECO:0007669"/>
    <property type="project" value="TreeGrafter"/>
</dbReference>
<feature type="binding site" evidence="8">
    <location>
        <position position="426"/>
    </location>
    <ligand>
        <name>Zn(2+)</name>
        <dbReference type="ChEBI" id="CHEBI:29105"/>
        <label>1</label>
    </ligand>
</feature>
<evidence type="ECO:0000313" key="12">
    <source>
        <dbReference type="Proteomes" id="UP000182652"/>
    </source>
</evidence>
<dbReference type="STRING" id="156980.SAMN04489745_2217"/>
<sequence>MQDGLFPVSDSVGPSASGPGAGGGKGWLMPEPPEKLAATNPVARVVVESPLPHLDRPFDYLVPDALDGDAVAGARVRVRFAGRELHGYIVERREDSDSGTRLSVLDKVVSPVPVLTPEVLELCRLVAARYAGTVSDVLRLAIPGRVASCEKDWTPRGDVPDDESSLPDVQAPEEAWTRLGKGAAFLQHVRAGGDPHAVVTVPEGYGPHAWPELFAEAAVATLHSGRNALLVVPDRRDLDRLAAALAHHMPRGLVARLSAEDGPSVRYREYLRVLGGYARVVIGTRAASYAPLRDLGLVAIWDDGDDVHAEPRAPYPHARELLMIRSSQGRGAACILAGHSRSTEAERLVENGWAQSVEADRPLLRAVTPRVVNTADSFHQERDPLATAARLPHAAWQAAKDALAHGPVLIQVARGGYAPTLLCAECSNPLRCSKCEGPLHVPATGAAPECRWCGTVHRTVTCRVCGSQRYTVAGNGVLRTAEQLGRAFPGARVVSSSAGRVKDEVSGAGTLVVATLGAEPVAPEGYAAALLLDGDQMLRRENLRAAEETVRRWFNAASLVRPARDGGVVMVTAEHELAVGALVRWDPASFAARELAERRELHLPPAVRVAALTGPKDAVEHLQQALAPLQEGEHEVRIVGPVPFDDGDYRTLCFIPFAVASEAARLLRAAKAAASAKRTHAAAQVRFDGLDLL</sequence>
<name>A0A1H4Q8X5_9MICC</name>
<dbReference type="Gene3D" id="3.40.50.300">
    <property type="entry name" value="P-loop containing nucleotide triphosphate hydrolases"/>
    <property type="match status" value="1"/>
</dbReference>
<evidence type="ECO:0000256" key="5">
    <source>
        <dbReference type="ARBA" id="ARBA00022833"/>
    </source>
</evidence>
<comment type="subunit">
    <text evidence="8">Component of the replication restart primosome.</text>
</comment>
<dbReference type="InterPro" id="IPR041222">
    <property type="entry name" value="PriA_3primeBD"/>
</dbReference>
<protein>
    <recommendedName>
        <fullName evidence="8">Probable replication restart protein PriA</fullName>
    </recommendedName>
    <alternativeName>
        <fullName evidence="8">Putative ATP-dependent DNA helicase PriA</fullName>
    </alternativeName>
</protein>
<dbReference type="GO" id="GO:0006310">
    <property type="term" value="P:DNA recombination"/>
    <property type="evidence" value="ECO:0007669"/>
    <property type="project" value="InterPro"/>
</dbReference>
<gene>
    <name evidence="8" type="primary">priA</name>
    <name evidence="11" type="ORF">SAMN04489745_2217</name>
</gene>
<dbReference type="GO" id="GO:0005524">
    <property type="term" value="F:ATP binding"/>
    <property type="evidence" value="ECO:0007669"/>
    <property type="project" value="UniProtKB-UniRule"/>
</dbReference>
<keyword evidence="3 8" id="KW-0479">Metal-binding</keyword>
<feature type="binding site" evidence="8">
    <location>
        <position position="432"/>
    </location>
    <ligand>
        <name>Zn(2+)</name>
        <dbReference type="ChEBI" id="CHEBI:29105"/>
        <label>2</label>
    </ligand>
</feature>
<evidence type="ECO:0000256" key="4">
    <source>
        <dbReference type="ARBA" id="ARBA00022741"/>
    </source>
</evidence>
<evidence type="ECO:0000256" key="3">
    <source>
        <dbReference type="ARBA" id="ARBA00022723"/>
    </source>
</evidence>
<keyword evidence="11" id="KW-0378">Hydrolase</keyword>
<keyword evidence="2 8" id="KW-0235">DNA replication</keyword>
<comment type="similarity">
    <text evidence="8">Belongs to the helicase family. PriA subfamily.</text>
</comment>
<proteinExistence type="inferred from homology"/>
<keyword evidence="4 8" id="KW-0547">Nucleotide-binding</keyword>
<evidence type="ECO:0000256" key="7">
    <source>
        <dbReference type="ARBA" id="ARBA00023125"/>
    </source>
</evidence>
<evidence type="ECO:0000256" key="9">
    <source>
        <dbReference type="SAM" id="MobiDB-lite"/>
    </source>
</evidence>
<dbReference type="InterPro" id="IPR005259">
    <property type="entry name" value="PriA"/>
</dbReference>
<keyword evidence="1 8" id="KW-0639">Primosome</keyword>
<accession>A0A1H4Q8X5</accession>
<feature type="binding site" evidence="8">
    <location>
        <position position="423"/>
    </location>
    <ligand>
        <name>Zn(2+)</name>
        <dbReference type="ChEBI" id="CHEBI:29105"/>
        <label>1</label>
    </ligand>
</feature>
<dbReference type="GO" id="GO:1990077">
    <property type="term" value="C:primosome complex"/>
    <property type="evidence" value="ECO:0007669"/>
    <property type="project" value="UniProtKB-UniRule"/>
</dbReference>
<keyword evidence="5 8" id="KW-0862">Zinc</keyword>
<evidence type="ECO:0000313" key="11">
    <source>
        <dbReference type="EMBL" id="SEC15978.1"/>
    </source>
</evidence>
<evidence type="ECO:0000256" key="1">
    <source>
        <dbReference type="ARBA" id="ARBA00022515"/>
    </source>
</evidence>
<dbReference type="InterPro" id="IPR027417">
    <property type="entry name" value="P-loop_NTPase"/>
</dbReference>
<feature type="region of interest" description="Disordered" evidence="9">
    <location>
        <begin position="1"/>
        <end position="34"/>
    </location>
</feature>
<dbReference type="GO" id="GO:0043138">
    <property type="term" value="F:3'-5' DNA helicase activity"/>
    <property type="evidence" value="ECO:0007669"/>
    <property type="project" value="TreeGrafter"/>
</dbReference>
<comment type="cofactor">
    <cofactor evidence="8">
        <name>Zn(2+)</name>
        <dbReference type="ChEBI" id="CHEBI:29105"/>
    </cofactor>
    <text evidence="8">Binds 2 zinc ions per subunit.</text>
</comment>
<keyword evidence="6 8" id="KW-0067">ATP-binding</keyword>
<dbReference type="Gene3D" id="3.40.1440.60">
    <property type="entry name" value="PriA, 3(prime) DNA-binding domain"/>
    <property type="match status" value="1"/>
</dbReference>
<feature type="binding site" evidence="8">
    <location>
        <position position="453"/>
    </location>
    <ligand>
        <name>Zn(2+)</name>
        <dbReference type="ChEBI" id="CHEBI:29105"/>
        <label>2</label>
    </ligand>
</feature>
<evidence type="ECO:0000256" key="6">
    <source>
        <dbReference type="ARBA" id="ARBA00022840"/>
    </source>
</evidence>
<dbReference type="HAMAP" id="MF_00983">
    <property type="entry name" value="PriA"/>
    <property type="match status" value="1"/>
</dbReference>
<dbReference type="Proteomes" id="UP000182652">
    <property type="component" value="Unassembled WGS sequence"/>
</dbReference>
<dbReference type="AlphaFoldDB" id="A0A1H4Q8X5"/>
<dbReference type="GO" id="GO:0008270">
    <property type="term" value="F:zinc ion binding"/>
    <property type="evidence" value="ECO:0007669"/>
    <property type="project" value="UniProtKB-UniRule"/>
</dbReference>
<comment type="function">
    <text evidence="8">Initiates the restart of stalled replication forks, which reloads the replicative helicase on sites other than the origin of replication. Recognizes and binds to abandoned replication forks and remodels them to uncover a helicase loading site. Promotes assembly of the primosome at these replication forks.</text>
</comment>
<comment type="caution">
    <text evidence="8">As this protein does not have any detectable helicase domains, it probably does not have helicase activity.</text>
</comment>
<feature type="binding site" evidence="8">
    <location>
        <position position="450"/>
    </location>
    <ligand>
        <name>Zn(2+)</name>
        <dbReference type="ChEBI" id="CHEBI:29105"/>
        <label>2</label>
    </ligand>
</feature>
<feature type="binding site" evidence="8">
    <location>
        <position position="462"/>
    </location>
    <ligand>
        <name>Zn(2+)</name>
        <dbReference type="ChEBI" id="CHEBI:29105"/>
        <label>1</label>
    </ligand>
</feature>
<dbReference type="PANTHER" id="PTHR30580">
    <property type="entry name" value="PRIMOSOMAL PROTEIN N"/>
    <property type="match status" value="1"/>
</dbReference>
<evidence type="ECO:0000256" key="8">
    <source>
        <dbReference type="HAMAP-Rule" id="MF_00983"/>
    </source>
</evidence>
<dbReference type="GO" id="GO:0003677">
    <property type="term" value="F:DNA binding"/>
    <property type="evidence" value="ECO:0007669"/>
    <property type="project" value="UniProtKB-UniRule"/>
</dbReference>
<evidence type="ECO:0000259" key="10">
    <source>
        <dbReference type="Pfam" id="PF17764"/>
    </source>
</evidence>
<organism evidence="11 12">
    <name type="scientific">Arthrobacter woluwensis</name>
    <dbReference type="NCBI Taxonomy" id="156980"/>
    <lineage>
        <taxon>Bacteria</taxon>
        <taxon>Bacillati</taxon>
        <taxon>Actinomycetota</taxon>
        <taxon>Actinomycetes</taxon>
        <taxon>Micrococcales</taxon>
        <taxon>Micrococcaceae</taxon>
        <taxon>Arthrobacter</taxon>
    </lineage>
</organism>